<reference evidence="6" key="1">
    <citation type="journal article" date="2024" name="Int. J. Syst. Evol. Microbiol.">
        <title>Turicibacter faecis sp. nov., isolated from faeces of heart failure mouse model.</title>
        <authorList>
            <person name="Imamura Y."/>
            <person name="Motooka D."/>
            <person name="Nakajima Y."/>
            <person name="Ito S."/>
            <person name="Kitakaze M."/>
            <person name="Iida T."/>
            <person name="Nakamura S."/>
        </authorList>
    </citation>
    <scope>NUCLEOTIDE SEQUENCE</scope>
    <source>
        <strain evidence="6">TC023</strain>
    </source>
</reference>
<dbReference type="Gene3D" id="1.10.260.40">
    <property type="entry name" value="lambda repressor-like DNA-binding domains"/>
    <property type="match status" value="1"/>
</dbReference>
<dbReference type="PRINTS" id="PR00036">
    <property type="entry name" value="HTHLACI"/>
</dbReference>
<dbReference type="PROSITE" id="PS50932">
    <property type="entry name" value="HTH_LACI_2"/>
    <property type="match status" value="1"/>
</dbReference>
<dbReference type="InterPro" id="IPR010982">
    <property type="entry name" value="Lambda_DNA-bd_dom_sf"/>
</dbReference>
<evidence type="ECO:0000256" key="2">
    <source>
        <dbReference type="ARBA" id="ARBA00023015"/>
    </source>
</evidence>
<dbReference type="CDD" id="cd01392">
    <property type="entry name" value="HTH_LacI"/>
    <property type="match status" value="1"/>
</dbReference>
<keyword evidence="4" id="KW-0804">Transcription</keyword>
<dbReference type="Pfam" id="PF00356">
    <property type="entry name" value="LacI"/>
    <property type="match status" value="1"/>
</dbReference>
<dbReference type="InterPro" id="IPR000843">
    <property type="entry name" value="HTH_LacI"/>
</dbReference>
<dbReference type="RefSeq" id="WP_161832152.1">
    <property type="nucleotide sequence ID" value="NZ_AP028127.1"/>
</dbReference>
<evidence type="ECO:0000256" key="3">
    <source>
        <dbReference type="ARBA" id="ARBA00023125"/>
    </source>
</evidence>
<organism evidence="6 7">
    <name type="scientific">Turicibacter faecis</name>
    <dbReference type="NCBI Taxonomy" id="2963365"/>
    <lineage>
        <taxon>Bacteria</taxon>
        <taxon>Bacillati</taxon>
        <taxon>Bacillota</taxon>
        <taxon>Erysipelotrichia</taxon>
        <taxon>Erysipelotrichales</taxon>
        <taxon>Turicibacteraceae</taxon>
        <taxon>Turicibacter</taxon>
    </lineage>
</organism>
<proteinExistence type="predicted"/>
<dbReference type="Pfam" id="PF13377">
    <property type="entry name" value="Peripla_BP_3"/>
    <property type="match status" value="1"/>
</dbReference>
<protein>
    <submittedName>
        <fullName evidence="6">LacI family transcriptional regulator</fullName>
    </submittedName>
</protein>
<dbReference type="InterPro" id="IPR046335">
    <property type="entry name" value="LacI/GalR-like_sensor"/>
</dbReference>
<evidence type="ECO:0000256" key="4">
    <source>
        <dbReference type="ARBA" id="ARBA00023163"/>
    </source>
</evidence>
<dbReference type="InterPro" id="IPR028082">
    <property type="entry name" value="Peripla_BP_I"/>
</dbReference>
<keyword evidence="3" id="KW-0238">DNA-binding</keyword>
<dbReference type="CDD" id="cd06291">
    <property type="entry name" value="PBP1_Qymf-like"/>
    <property type="match status" value="1"/>
</dbReference>
<sequence>MANIKDVARHANVSVATVSRVINNKGYVNEHTKELVLKAIKDLNYVPNEIARSLYRKSSKIIGIIIPDLKNEFFNDMIAGIEQVILQHGYKTMLCTSRESLEREKEYLQIFSTNKIDGLILCSNSPDIASYINLDIPIVGLDRMISTEIPSVTADNYMGGILAANRLIEANCKNIIQLRGPHTLTPANDRSEGFLQTLKKHSDIQVQSLELEFTSDTTQTDIQEFLKQNPEIDGIFSASDLMAANCIRCLKKLGRRVPEDIKIIGYDNISICEYTDPTISTIAQPITEMGEMAAETLFKLINNEPINQLHMTLPVELIERESTKSE</sequence>
<feature type="domain" description="HTH lacI-type" evidence="5">
    <location>
        <begin position="2"/>
        <end position="56"/>
    </location>
</feature>
<dbReference type="SUPFAM" id="SSF53822">
    <property type="entry name" value="Periplasmic binding protein-like I"/>
    <property type="match status" value="1"/>
</dbReference>
<dbReference type="SMART" id="SM00354">
    <property type="entry name" value="HTH_LACI"/>
    <property type="match status" value="1"/>
</dbReference>
<keyword evidence="2" id="KW-0805">Transcription regulation</keyword>
<dbReference type="PANTHER" id="PTHR30146">
    <property type="entry name" value="LACI-RELATED TRANSCRIPTIONAL REPRESSOR"/>
    <property type="match status" value="1"/>
</dbReference>
<dbReference type="PANTHER" id="PTHR30146:SF95">
    <property type="entry name" value="RIBOSE OPERON REPRESSOR"/>
    <property type="match status" value="1"/>
</dbReference>
<keyword evidence="7" id="KW-1185">Reference proteome</keyword>
<keyword evidence="1" id="KW-0678">Repressor</keyword>
<name>A0ABN6ZHV3_9FIRM</name>
<evidence type="ECO:0000259" key="5">
    <source>
        <dbReference type="PROSITE" id="PS50932"/>
    </source>
</evidence>
<dbReference type="EMBL" id="AP028127">
    <property type="protein sequence ID" value="BEH91510.1"/>
    <property type="molecule type" value="Genomic_DNA"/>
</dbReference>
<dbReference type="Gene3D" id="3.40.50.2300">
    <property type="match status" value="2"/>
</dbReference>
<dbReference type="PROSITE" id="PS00356">
    <property type="entry name" value="HTH_LACI_1"/>
    <property type="match status" value="1"/>
</dbReference>
<dbReference type="SUPFAM" id="SSF47413">
    <property type="entry name" value="lambda repressor-like DNA-binding domains"/>
    <property type="match status" value="1"/>
</dbReference>
<accession>A0ABN6ZHV3</accession>
<evidence type="ECO:0000313" key="6">
    <source>
        <dbReference type="EMBL" id="BEH91510.1"/>
    </source>
</evidence>
<evidence type="ECO:0000313" key="7">
    <source>
        <dbReference type="Proteomes" id="UP001432099"/>
    </source>
</evidence>
<dbReference type="Proteomes" id="UP001432099">
    <property type="component" value="Chromosome"/>
</dbReference>
<gene>
    <name evidence="6" type="ORF">T23_16120</name>
</gene>
<evidence type="ECO:0000256" key="1">
    <source>
        <dbReference type="ARBA" id="ARBA00022491"/>
    </source>
</evidence>